<reference evidence="1" key="1">
    <citation type="submission" date="2021-06" db="EMBL/GenBank/DDBJ databases">
        <authorList>
            <person name="Kallberg Y."/>
            <person name="Tangrot J."/>
            <person name="Rosling A."/>
        </authorList>
    </citation>
    <scope>NUCLEOTIDE SEQUENCE</scope>
    <source>
        <strain evidence="1">CL356</strain>
    </source>
</reference>
<name>A0ACA9LD73_9GLOM</name>
<proteinExistence type="predicted"/>
<protein>
    <submittedName>
        <fullName evidence="1">15454_t:CDS:1</fullName>
    </submittedName>
</protein>
<evidence type="ECO:0000313" key="1">
    <source>
        <dbReference type="EMBL" id="CAG8524085.1"/>
    </source>
</evidence>
<sequence length="567" mass="64915">MEPSQNFPPVREHLPIQNYSINSGGEGITKFPSVESYMPSSRTIIGDAPHTQNSLNRMNSHSENLDNLCLPFTPSLSVDHNVQFSREKNSANENQPADDDENDDSEGVSYPEVIKETDPFIDEDTRRTELQKKFFYFFEEPRTFWAKITYRVFINSAYQISLVFVYALLVILVSSAIIWPLERGTLGSDDIYYRVNEQGSLEISPFQSIVHSFWWSISTITTTGYGDIIPVTPFGKLVAGLTMLCGIIVIAMPTSIIGSNLVTEWSLHQRLQFQMRVKKQAQELEGFERNKTKKLKLLKESNESMRQAIVEIQELLADFNPPKYYRKYRDLKSTYLKACGKINELEELVKKYRRINKNLKQFNELTLKNSRRNGDRSDDDEGEDDYGRGMGNVKLWKRSRTDDVHTSEGETKFAWKGLKVSPINTLRKIKKPFSRSLSRENPKPFGRGETKIISKENIGPPMEMRIGYTPIIDERHEHGTPMVRSGSEPLNLNSTSNLRNALLAKNQRENDPTHPASTRAVKEREVEPLGSSIADSDEGRSNKEMLEIVRDDKIEIIVENSPPTEKY</sequence>
<dbReference type="EMBL" id="CAJVPT010005803">
    <property type="protein sequence ID" value="CAG8524085.1"/>
    <property type="molecule type" value="Genomic_DNA"/>
</dbReference>
<keyword evidence="2" id="KW-1185">Reference proteome</keyword>
<comment type="caution">
    <text evidence="1">The sequence shown here is derived from an EMBL/GenBank/DDBJ whole genome shotgun (WGS) entry which is preliminary data.</text>
</comment>
<evidence type="ECO:0000313" key="2">
    <source>
        <dbReference type="Proteomes" id="UP000789525"/>
    </source>
</evidence>
<accession>A0ACA9LD73</accession>
<dbReference type="Proteomes" id="UP000789525">
    <property type="component" value="Unassembled WGS sequence"/>
</dbReference>
<gene>
    <name evidence="1" type="ORF">ACOLOM_LOCUS3787</name>
</gene>
<organism evidence="1 2">
    <name type="scientific">Acaulospora colombiana</name>
    <dbReference type="NCBI Taxonomy" id="27376"/>
    <lineage>
        <taxon>Eukaryota</taxon>
        <taxon>Fungi</taxon>
        <taxon>Fungi incertae sedis</taxon>
        <taxon>Mucoromycota</taxon>
        <taxon>Glomeromycotina</taxon>
        <taxon>Glomeromycetes</taxon>
        <taxon>Diversisporales</taxon>
        <taxon>Acaulosporaceae</taxon>
        <taxon>Acaulospora</taxon>
    </lineage>
</organism>